<dbReference type="InterPro" id="IPR006153">
    <property type="entry name" value="Cation/H_exchanger_TM"/>
</dbReference>
<evidence type="ECO:0000256" key="3">
    <source>
        <dbReference type="ARBA" id="ARBA00022449"/>
    </source>
</evidence>
<evidence type="ECO:0000256" key="9">
    <source>
        <dbReference type="ARBA" id="ARBA00023201"/>
    </source>
</evidence>
<dbReference type="OrthoDB" id="12029at2157"/>
<evidence type="ECO:0000313" key="12">
    <source>
        <dbReference type="EMBL" id="ACL16072.1"/>
    </source>
</evidence>
<dbReference type="GO" id="GO:0016020">
    <property type="term" value="C:membrane"/>
    <property type="evidence" value="ECO:0007669"/>
    <property type="project" value="UniProtKB-SubCell"/>
</dbReference>
<keyword evidence="5 10" id="KW-1133">Transmembrane helix</keyword>
<dbReference type="Gene3D" id="1.20.1530.20">
    <property type="match status" value="1"/>
</dbReference>
<evidence type="ECO:0000259" key="11">
    <source>
        <dbReference type="Pfam" id="PF00999"/>
    </source>
</evidence>
<feature type="transmembrane region" description="Helical" evidence="10">
    <location>
        <begin position="272"/>
        <end position="291"/>
    </location>
</feature>
<reference evidence="12 13" key="1">
    <citation type="journal article" date="2015" name="Genome Announc.">
        <title>Complete Genome Sequence of Methanosphaerula palustris E1-9CT, a Hydrogenotrophic Methanogen Isolated from a Minerotrophic Fen Peatland.</title>
        <authorList>
            <person name="Cadillo-Quiroz H."/>
            <person name="Browne P."/>
            <person name="Kyrpides N."/>
            <person name="Woyke T."/>
            <person name="Goodwin L."/>
            <person name="Detter C."/>
            <person name="Yavitt J.B."/>
            <person name="Zinder S.H."/>
        </authorList>
    </citation>
    <scope>NUCLEOTIDE SEQUENCE [LARGE SCALE GENOMIC DNA]</scope>
    <source>
        <strain evidence="13">ATCC BAA-1556 / DSM 19958 / E1-9c</strain>
    </source>
</reference>
<keyword evidence="6" id="KW-0915">Sodium</keyword>
<feature type="transmembrane region" description="Helical" evidence="10">
    <location>
        <begin position="6"/>
        <end position="26"/>
    </location>
</feature>
<feature type="transmembrane region" description="Helical" evidence="10">
    <location>
        <begin position="89"/>
        <end position="111"/>
    </location>
</feature>
<feature type="domain" description="Cation/H+ exchanger transmembrane" evidence="11">
    <location>
        <begin position="17"/>
        <end position="380"/>
    </location>
</feature>
<keyword evidence="7" id="KW-0406">Ion transport</keyword>
<comment type="subcellular location">
    <subcellularLocation>
        <location evidence="1">Membrane</location>
        <topology evidence="1">Multi-pass membrane protein</topology>
    </subcellularLocation>
</comment>
<dbReference type="InterPro" id="IPR038770">
    <property type="entry name" value="Na+/solute_symporter_sf"/>
</dbReference>
<dbReference type="PANTHER" id="PTHR43562">
    <property type="entry name" value="NAPA-TYPE SODIUM/HYDROGEN ANTIPORTER"/>
    <property type="match status" value="1"/>
</dbReference>
<sequence>MEDLFISPEFQMSLLLFVALGGYLIASRINQSAVIGLILVGILVGPSVLGWITYTDFIQSLAHLGAVILLFVIGFEFNLREIIHPRNFAIALVGVIVPWFCGWELAILFGYSSASAIFIGTALTATSIAITANVLRELDKLHTAAAKAIIGAAVIDDVLALIVLAISTAVVNGSFSYWGIALITIKALLFIVIGAAFGTLVIGRYLVRLDRTDFVKRFPEFIFIFAMMFAFFYAICAEMVGLSTIIGAFIAGVSFKDVELNQSKSLKEGAEYLQIIFASIFFVSLGVLVDLRAVTPEILVFLVALTIVAIISKVIGCGLPARLGGMNRKDSLIIGFGMAPRGEVAMIVALIGLNAGIIDQGVYVVLVIMSLLTTVITPIIYRNWFYRGEYGTYDASGACINSGD</sequence>
<proteinExistence type="predicted"/>
<dbReference type="GO" id="GO:0015297">
    <property type="term" value="F:antiporter activity"/>
    <property type="evidence" value="ECO:0007669"/>
    <property type="project" value="UniProtKB-KW"/>
</dbReference>
<evidence type="ECO:0000256" key="8">
    <source>
        <dbReference type="ARBA" id="ARBA00023136"/>
    </source>
</evidence>
<evidence type="ECO:0000256" key="7">
    <source>
        <dbReference type="ARBA" id="ARBA00023065"/>
    </source>
</evidence>
<organism evidence="12 13">
    <name type="scientific">Methanosphaerula palustris (strain ATCC BAA-1556 / DSM 19958 / E1-9c)</name>
    <dbReference type="NCBI Taxonomy" id="521011"/>
    <lineage>
        <taxon>Archaea</taxon>
        <taxon>Methanobacteriati</taxon>
        <taxon>Methanobacteriota</taxon>
        <taxon>Stenosarchaea group</taxon>
        <taxon>Methanomicrobia</taxon>
        <taxon>Methanomicrobiales</taxon>
        <taxon>Methanoregulaceae</taxon>
        <taxon>Methanosphaerula</taxon>
    </lineage>
</organism>
<dbReference type="AlphaFoldDB" id="B8GFM4"/>
<accession>B8GFM4</accession>
<evidence type="ECO:0000256" key="6">
    <source>
        <dbReference type="ARBA" id="ARBA00023053"/>
    </source>
</evidence>
<dbReference type="STRING" id="521011.Mpal_0706"/>
<dbReference type="GO" id="GO:1902600">
    <property type="term" value="P:proton transmembrane transport"/>
    <property type="evidence" value="ECO:0007669"/>
    <property type="project" value="InterPro"/>
</dbReference>
<dbReference type="Proteomes" id="UP000002457">
    <property type="component" value="Chromosome"/>
</dbReference>
<dbReference type="RefSeq" id="WP_012617391.1">
    <property type="nucleotide sequence ID" value="NC_011832.1"/>
</dbReference>
<feature type="transmembrane region" description="Helical" evidence="10">
    <location>
        <begin position="177"/>
        <end position="202"/>
    </location>
</feature>
<feature type="transmembrane region" description="Helical" evidence="10">
    <location>
        <begin position="298"/>
        <end position="321"/>
    </location>
</feature>
<evidence type="ECO:0000256" key="1">
    <source>
        <dbReference type="ARBA" id="ARBA00004141"/>
    </source>
</evidence>
<keyword evidence="3" id="KW-0050">Antiport</keyword>
<dbReference type="PANTHER" id="PTHR43562:SF3">
    <property type="entry name" value="SODIUM ION_PROTON EXCHANGER (EUROFUNG)"/>
    <property type="match status" value="1"/>
</dbReference>
<name>B8GFM4_METPE</name>
<keyword evidence="9" id="KW-0739">Sodium transport</keyword>
<dbReference type="HOGENOM" id="CLU_005126_7_1_2"/>
<protein>
    <submittedName>
        <fullName evidence="12">Sodium/hydrogen exchanger</fullName>
    </submittedName>
</protein>
<keyword evidence="13" id="KW-1185">Reference proteome</keyword>
<keyword evidence="8 10" id="KW-0472">Membrane</keyword>
<feature type="transmembrane region" description="Helical" evidence="10">
    <location>
        <begin position="60"/>
        <end position="77"/>
    </location>
</feature>
<feature type="transmembrane region" description="Helical" evidence="10">
    <location>
        <begin position="333"/>
        <end position="355"/>
    </location>
</feature>
<dbReference type="KEGG" id="mpl:Mpal_0706"/>
<dbReference type="Pfam" id="PF00999">
    <property type="entry name" value="Na_H_Exchanger"/>
    <property type="match status" value="1"/>
</dbReference>
<evidence type="ECO:0000256" key="10">
    <source>
        <dbReference type="SAM" id="Phobius"/>
    </source>
</evidence>
<dbReference type="GeneID" id="7271852"/>
<feature type="transmembrane region" description="Helical" evidence="10">
    <location>
        <begin position="362"/>
        <end position="381"/>
    </location>
</feature>
<dbReference type="eggNOG" id="arCOG01953">
    <property type="taxonomic scope" value="Archaea"/>
</dbReference>
<keyword evidence="4 10" id="KW-0812">Transmembrane</keyword>
<dbReference type="GO" id="GO:0006814">
    <property type="term" value="P:sodium ion transport"/>
    <property type="evidence" value="ECO:0007669"/>
    <property type="project" value="UniProtKB-KW"/>
</dbReference>
<dbReference type="EMBL" id="CP001338">
    <property type="protein sequence ID" value="ACL16072.1"/>
    <property type="molecule type" value="Genomic_DNA"/>
</dbReference>
<feature type="transmembrane region" description="Helical" evidence="10">
    <location>
        <begin position="148"/>
        <end position="171"/>
    </location>
</feature>
<keyword evidence="2" id="KW-0813">Transport</keyword>
<gene>
    <name evidence="12" type="ordered locus">Mpal_0706</name>
</gene>
<evidence type="ECO:0000256" key="5">
    <source>
        <dbReference type="ARBA" id="ARBA00022989"/>
    </source>
</evidence>
<evidence type="ECO:0000256" key="2">
    <source>
        <dbReference type="ARBA" id="ARBA00022448"/>
    </source>
</evidence>
<evidence type="ECO:0000313" key="13">
    <source>
        <dbReference type="Proteomes" id="UP000002457"/>
    </source>
</evidence>
<evidence type="ECO:0000256" key="4">
    <source>
        <dbReference type="ARBA" id="ARBA00022692"/>
    </source>
</evidence>
<feature type="transmembrane region" description="Helical" evidence="10">
    <location>
        <begin position="33"/>
        <end position="54"/>
    </location>
</feature>
<feature type="transmembrane region" description="Helical" evidence="10">
    <location>
        <begin position="222"/>
        <end position="252"/>
    </location>
</feature>
<feature type="transmembrane region" description="Helical" evidence="10">
    <location>
        <begin position="117"/>
        <end position="136"/>
    </location>
</feature>